<keyword evidence="2" id="KW-1185">Reference proteome</keyword>
<evidence type="ECO:0008006" key="3">
    <source>
        <dbReference type="Google" id="ProtNLM"/>
    </source>
</evidence>
<dbReference type="Proteomes" id="UP001642464">
    <property type="component" value="Unassembled WGS sequence"/>
</dbReference>
<reference evidence="1 2" key="1">
    <citation type="submission" date="2024-02" db="EMBL/GenBank/DDBJ databases">
        <authorList>
            <person name="Chen Y."/>
            <person name="Shah S."/>
            <person name="Dougan E. K."/>
            <person name="Thang M."/>
            <person name="Chan C."/>
        </authorList>
    </citation>
    <scope>NUCLEOTIDE SEQUENCE [LARGE SCALE GENOMIC DNA]</scope>
</reference>
<accession>A0ABP0N887</accession>
<protein>
    <recommendedName>
        <fullName evidence="3">PUL domain-containing protein</fullName>
    </recommendedName>
</protein>
<sequence>MVHRAELVNMAWALAARELREAPKMAWIAATVLPEVEFLQAHELSSLAWAYADLGLLHRPLLGALAACAREKDPKTLAAVLLAMNLLSCVSETLSVEADATPSSLANLMAALALLRAAVPQ</sequence>
<dbReference type="EMBL" id="CAXAMM010026780">
    <property type="protein sequence ID" value="CAK9059613.1"/>
    <property type="molecule type" value="Genomic_DNA"/>
</dbReference>
<name>A0ABP0N887_9DINO</name>
<evidence type="ECO:0000313" key="2">
    <source>
        <dbReference type="Proteomes" id="UP001642464"/>
    </source>
</evidence>
<proteinExistence type="predicted"/>
<organism evidence="1 2">
    <name type="scientific">Durusdinium trenchii</name>
    <dbReference type="NCBI Taxonomy" id="1381693"/>
    <lineage>
        <taxon>Eukaryota</taxon>
        <taxon>Sar</taxon>
        <taxon>Alveolata</taxon>
        <taxon>Dinophyceae</taxon>
        <taxon>Suessiales</taxon>
        <taxon>Symbiodiniaceae</taxon>
        <taxon>Durusdinium</taxon>
    </lineage>
</organism>
<comment type="caution">
    <text evidence="1">The sequence shown here is derived from an EMBL/GenBank/DDBJ whole genome shotgun (WGS) entry which is preliminary data.</text>
</comment>
<evidence type="ECO:0000313" key="1">
    <source>
        <dbReference type="EMBL" id="CAK9059613.1"/>
    </source>
</evidence>
<gene>
    <name evidence="1" type="ORF">SCF082_LOCUS31550</name>
</gene>